<dbReference type="AlphaFoldDB" id="A0A9P6FF71"/>
<accession>A0A9P6FF71</accession>
<evidence type="ECO:0000313" key="1">
    <source>
        <dbReference type="EMBL" id="KAF9549398.1"/>
    </source>
</evidence>
<dbReference type="Proteomes" id="UP000723463">
    <property type="component" value="Unassembled WGS sequence"/>
</dbReference>
<proteinExistence type="predicted"/>
<comment type="caution">
    <text evidence="1">The sequence shown here is derived from an EMBL/GenBank/DDBJ whole genome shotgun (WGS) entry which is preliminary data.</text>
</comment>
<dbReference type="EMBL" id="JAAAXW010000019">
    <property type="protein sequence ID" value="KAF9549398.1"/>
    <property type="molecule type" value="Genomic_DNA"/>
</dbReference>
<keyword evidence="2" id="KW-1185">Reference proteome</keyword>
<sequence length="79" mass="8883">MAKYGQSNPVYSFAMANNNVIKGSDAGRSMDAAAGLSLSSHPSPNLYLVHQDVFVYSHKDKFWDQDHLDSKFRFRTLNS</sequence>
<evidence type="ECO:0000313" key="2">
    <source>
        <dbReference type="Proteomes" id="UP000723463"/>
    </source>
</evidence>
<reference evidence="1" key="1">
    <citation type="journal article" date="2020" name="Fungal Divers.">
        <title>Resolving the Mortierellaceae phylogeny through synthesis of multi-gene phylogenetics and phylogenomics.</title>
        <authorList>
            <person name="Vandepol N."/>
            <person name="Liber J."/>
            <person name="Desiro A."/>
            <person name="Na H."/>
            <person name="Kennedy M."/>
            <person name="Barry K."/>
            <person name="Grigoriev I.V."/>
            <person name="Miller A.N."/>
            <person name="O'Donnell K."/>
            <person name="Stajich J.E."/>
            <person name="Bonito G."/>
        </authorList>
    </citation>
    <scope>NUCLEOTIDE SEQUENCE</scope>
    <source>
        <strain evidence="1">NRRL 2591</strain>
    </source>
</reference>
<gene>
    <name evidence="1" type="ORF">EC957_003787</name>
</gene>
<protein>
    <submittedName>
        <fullName evidence="1">Uncharacterized protein</fullName>
    </submittedName>
</protein>
<name>A0A9P6FF71_9FUNG</name>
<organism evidence="1 2">
    <name type="scientific">Mortierella hygrophila</name>
    <dbReference type="NCBI Taxonomy" id="979708"/>
    <lineage>
        <taxon>Eukaryota</taxon>
        <taxon>Fungi</taxon>
        <taxon>Fungi incertae sedis</taxon>
        <taxon>Mucoromycota</taxon>
        <taxon>Mortierellomycotina</taxon>
        <taxon>Mortierellomycetes</taxon>
        <taxon>Mortierellales</taxon>
        <taxon>Mortierellaceae</taxon>
        <taxon>Mortierella</taxon>
    </lineage>
</organism>